<dbReference type="OMA" id="TSINPEW"/>
<dbReference type="EnsemblMetazoa" id="SSS_5165s_mrna">
    <property type="protein sequence ID" value="KAF7496092.1"/>
    <property type="gene ID" value="SSS_5165"/>
</dbReference>
<gene>
    <name evidence="2" type="ORF">SSS_5165</name>
</gene>
<dbReference type="Proteomes" id="UP000070412">
    <property type="component" value="Unassembled WGS sequence"/>
</dbReference>
<dbReference type="AlphaFoldDB" id="A0A834VFW5"/>
<keyword evidence="4" id="KW-1185">Reference proteome</keyword>
<feature type="signal peptide" evidence="1">
    <location>
        <begin position="1"/>
        <end position="23"/>
    </location>
</feature>
<keyword evidence="1" id="KW-0732">Signal</keyword>
<feature type="chain" id="PRO_5038259543" evidence="1">
    <location>
        <begin position="24"/>
        <end position="174"/>
    </location>
</feature>
<evidence type="ECO:0000313" key="3">
    <source>
        <dbReference type="EnsemblMetazoa" id="KAF7496092.1"/>
    </source>
</evidence>
<dbReference type="EMBL" id="WVUK01000039">
    <property type="protein sequence ID" value="KAF7496092.1"/>
    <property type="molecule type" value="Genomic_DNA"/>
</dbReference>
<proteinExistence type="predicted"/>
<reference evidence="3" key="3">
    <citation type="submission" date="2022-06" db="UniProtKB">
        <authorList>
            <consortium name="EnsemblMetazoa"/>
        </authorList>
    </citation>
    <scope>IDENTIFICATION</scope>
</reference>
<organism evidence="2">
    <name type="scientific">Sarcoptes scabiei</name>
    <name type="common">Itch mite</name>
    <name type="synonym">Acarus scabiei</name>
    <dbReference type="NCBI Taxonomy" id="52283"/>
    <lineage>
        <taxon>Eukaryota</taxon>
        <taxon>Metazoa</taxon>
        <taxon>Ecdysozoa</taxon>
        <taxon>Arthropoda</taxon>
        <taxon>Chelicerata</taxon>
        <taxon>Arachnida</taxon>
        <taxon>Acari</taxon>
        <taxon>Acariformes</taxon>
        <taxon>Sarcoptiformes</taxon>
        <taxon>Astigmata</taxon>
        <taxon>Psoroptidia</taxon>
        <taxon>Sarcoptoidea</taxon>
        <taxon>Sarcoptidae</taxon>
        <taxon>Sarcoptinae</taxon>
        <taxon>Sarcoptes</taxon>
    </lineage>
</organism>
<dbReference type="OrthoDB" id="10394064at2759"/>
<evidence type="ECO:0000313" key="4">
    <source>
        <dbReference type="Proteomes" id="UP000070412"/>
    </source>
</evidence>
<accession>A0A834VFW5</accession>
<reference evidence="4" key="1">
    <citation type="journal article" date="2020" name="PLoS Negl. Trop. Dis.">
        <title>High-quality nuclear genome for Sarcoptes scabiei-A critical resource for a neglected parasite.</title>
        <authorList>
            <person name="Korhonen P.K."/>
            <person name="Gasser R.B."/>
            <person name="Ma G."/>
            <person name="Wang T."/>
            <person name="Stroehlein A.J."/>
            <person name="Young N.D."/>
            <person name="Ang C.S."/>
            <person name="Fernando D.D."/>
            <person name="Lu H.C."/>
            <person name="Taylor S."/>
            <person name="Reynolds S.L."/>
            <person name="Mofiz E."/>
            <person name="Najaraj S.H."/>
            <person name="Gowda H."/>
            <person name="Madugundu A."/>
            <person name="Renuse S."/>
            <person name="Holt D."/>
            <person name="Pandey A."/>
            <person name="Papenfuss A.T."/>
            <person name="Fischer K."/>
        </authorList>
    </citation>
    <scope>NUCLEOTIDE SEQUENCE [LARGE SCALE GENOMIC DNA]</scope>
</reference>
<evidence type="ECO:0000313" key="2">
    <source>
        <dbReference type="EMBL" id="KAF7496092.1"/>
    </source>
</evidence>
<protein>
    <submittedName>
        <fullName evidence="2 3">Uncharacterized protein</fullName>
    </submittedName>
</protein>
<reference evidence="2" key="2">
    <citation type="submission" date="2020-01" db="EMBL/GenBank/DDBJ databases">
        <authorList>
            <person name="Korhonen P.K.K."/>
            <person name="Guangxu M.G."/>
            <person name="Wang T.W."/>
            <person name="Stroehlein A.J.S."/>
            <person name="Young N.D."/>
            <person name="Ang C.-S.A."/>
            <person name="Fernando D.W.F."/>
            <person name="Lu H.L."/>
            <person name="Taylor S.T."/>
            <person name="Ehtesham M.E.M."/>
            <person name="Najaraj S.H.N."/>
            <person name="Harsha G.H.G."/>
            <person name="Madugundu A.M."/>
            <person name="Renuse S.R."/>
            <person name="Holt D.H."/>
            <person name="Pandey A.P."/>
            <person name="Papenfuss A.P."/>
            <person name="Gasser R.B.G."/>
            <person name="Fischer K.F."/>
        </authorList>
    </citation>
    <scope>NUCLEOTIDE SEQUENCE</scope>
    <source>
        <strain evidence="2">SSS_KF_BRIS2020</strain>
    </source>
</reference>
<sequence length="174" mass="20632">MDRFMNLITYLFLLILISIKINQFNADSREEQLRIEKSRLFGVYRQKCSKYRLIKVGEMLTLLNYCARQSIIESGLIPGNIFPERFERVTKQCLHTSINPEWNVCQRSVLNTIVKCYVQKDLGIWIRLNMAYQISKESWTPLFNQIMNDCSQTIDLIKNHSIKQKQNYSQELDI</sequence>
<evidence type="ECO:0000256" key="1">
    <source>
        <dbReference type="SAM" id="SignalP"/>
    </source>
</evidence>
<name>A0A834VFW5_SARSC</name>